<comment type="caution">
    <text evidence="2">The sequence shown here is derived from an EMBL/GenBank/DDBJ whole genome shotgun (WGS) entry which is preliminary data.</text>
</comment>
<dbReference type="Proteomes" id="UP001153269">
    <property type="component" value="Unassembled WGS sequence"/>
</dbReference>
<evidence type="ECO:0000313" key="3">
    <source>
        <dbReference type="Proteomes" id="UP001153269"/>
    </source>
</evidence>
<organism evidence="2 3">
    <name type="scientific">Pleuronectes platessa</name>
    <name type="common">European plaice</name>
    <dbReference type="NCBI Taxonomy" id="8262"/>
    <lineage>
        <taxon>Eukaryota</taxon>
        <taxon>Metazoa</taxon>
        <taxon>Chordata</taxon>
        <taxon>Craniata</taxon>
        <taxon>Vertebrata</taxon>
        <taxon>Euteleostomi</taxon>
        <taxon>Actinopterygii</taxon>
        <taxon>Neopterygii</taxon>
        <taxon>Teleostei</taxon>
        <taxon>Neoteleostei</taxon>
        <taxon>Acanthomorphata</taxon>
        <taxon>Carangaria</taxon>
        <taxon>Pleuronectiformes</taxon>
        <taxon>Pleuronectoidei</taxon>
        <taxon>Pleuronectidae</taxon>
        <taxon>Pleuronectes</taxon>
    </lineage>
</organism>
<reference evidence="2" key="1">
    <citation type="submission" date="2020-03" db="EMBL/GenBank/DDBJ databases">
        <authorList>
            <person name="Weist P."/>
        </authorList>
    </citation>
    <scope>NUCLEOTIDE SEQUENCE</scope>
</reference>
<protein>
    <submittedName>
        <fullName evidence="2">Uncharacterized protein</fullName>
    </submittedName>
</protein>
<dbReference type="AlphaFoldDB" id="A0A9N7TMG5"/>
<accession>A0A9N7TMG5</accession>
<name>A0A9N7TMG5_PLEPL</name>
<dbReference type="EMBL" id="CADEAL010000125">
    <property type="protein sequence ID" value="CAB1414834.1"/>
    <property type="molecule type" value="Genomic_DNA"/>
</dbReference>
<gene>
    <name evidence="2" type="ORF">PLEPLA_LOCUS2546</name>
</gene>
<keyword evidence="3" id="KW-1185">Reference proteome</keyword>
<sequence length="75" mass="8618">MEISPPTARPLYGKSSVTSRPRYSRQYKSSVSAPQLGDWDDDTRQIKVLWTQQSCSHDVHTPPTWISVPRQPLQH</sequence>
<feature type="region of interest" description="Disordered" evidence="1">
    <location>
        <begin position="1"/>
        <end position="38"/>
    </location>
</feature>
<evidence type="ECO:0000256" key="1">
    <source>
        <dbReference type="SAM" id="MobiDB-lite"/>
    </source>
</evidence>
<proteinExistence type="predicted"/>
<feature type="compositionally biased region" description="Polar residues" evidence="1">
    <location>
        <begin position="15"/>
        <end position="33"/>
    </location>
</feature>
<evidence type="ECO:0000313" key="2">
    <source>
        <dbReference type="EMBL" id="CAB1414834.1"/>
    </source>
</evidence>